<comment type="caution">
    <text evidence="8">The sequence shown here is derived from an EMBL/GenBank/DDBJ whole genome shotgun (WGS) entry which is preliminary data.</text>
</comment>
<dbReference type="GO" id="GO:0005886">
    <property type="term" value="C:plasma membrane"/>
    <property type="evidence" value="ECO:0007669"/>
    <property type="project" value="UniProtKB-SubCell"/>
</dbReference>
<keyword evidence="6" id="KW-0012">Acyltransferase</keyword>
<dbReference type="Proteomes" id="UP000078486">
    <property type="component" value="Unassembled WGS sequence"/>
</dbReference>
<feature type="region of interest" description="Disordered" evidence="7">
    <location>
        <begin position="495"/>
        <end position="514"/>
    </location>
</feature>
<keyword evidence="5" id="KW-0472">Membrane</keyword>
<evidence type="ECO:0000313" key="8">
    <source>
        <dbReference type="EMBL" id="OAM89109.1"/>
    </source>
</evidence>
<dbReference type="SUPFAM" id="SSF53756">
    <property type="entry name" value="UDP-Glycosyltransferase/glycogen phosphorylase"/>
    <property type="match status" value="1"/>
</dbReference>
<protein>
    <recommendedName>
        <fullName evidence="10">Lipid A biosynthesis acyltransferase</fullName>
    </recommendedName>
</protein>
<name>A0A178IIV0_9BACT</name>
<dbReference type="InterPro" id="IPR004960">
    <property type="entry name" value="LipA_acyltrans"/>
</dbReference>
<keyword evidence="3" id="KW-0997">Cell inner membrane</keyword>
<proteinExistence type="predicted"/>
<dbReference type="EMBL" id="LRRQ01000105">
    <property type="protein sequence ID" value="OAM89109.1"/>
    <property type="molecule type" value="Genomic_DNA"/>
</dbReference>
<dbReference type="CDD" id="cd07984">
    <property type="entry name" value="LPLAT_LABLAT-like"/>
    <property type="match status" value="1"/>
</dbReference>
<evidence type="ECO:0008006" key="10">
    <source>
        <dbReference type="Google" id="ProtNLM"/>
    </source>
</evidence>
<feature type="region of interest" description="Disordered" evidence="7">
    <location>
        <begin position="531"/>
        <end position="553"/>
    </location>
</feature>
<evidence type="ECO:0000313" key="9">
    <source>
        <dbReference type="Proteomes" id="UP000078486"/>
    </source>
</evidence>
<dbReference type="GO" id="GO:0009247">
    <property type="term" value="P:glycolipid biosynthetic process"/>
    <property type="evidence" value="ECO:0007669"/>
    <property type="project" value="UniProtKB-ARBA"/>
</dbReference>
<comment type="subcellular location">
    <subcellularLocation>
        <location evidence="1">Cell inner membrane</location>
    </subcellularLocation>
</comment>
<dbReference type="AlphaFoldDB" id="A0A178IIV0"/>
<reference evidence="8 9" key="1">
    <citation type="submission" date="2016-01" db="EMBL/GenBank/DDBJ databases">
        <title>High potential of lignocellulose degradation of a new Verrucomicrobia species.</title>
        <authorList>
            <person name="Wang Y."/>
            <person name="Shi Y."/>
            <person name="Qiu Z."/>
            <person name="Liu S."/>
            <person name="Yang H."/>
        </authorList>
    </citation>
    <scope>NUCLEOTIDE SEQUENCE [LARGE SCALE GENOMIC DNA]</scope>
    <source>
        <strain evidence="8 9">TSB47</strain>
    </source>
</reference>
<dbReference type="OrthoDB" id="9797795at2"/>
<dbReference type="STRING" id="1184151.AW736_08815"/>
<organism evidence="8 9">
    <name type="scientific">Termitidicoccus mucosus</name>
    <dbReference type="NCBI Taxonomy" id="1184151"/>
    <lineage>
        <taxon>Bacteria</taxon>
        <taxon>Pseudomonadati</taxon>
        <taxon>Verrucomicrobiota</taxon>
        <taxon>Opitutia</taxon>
        <taxon>Opitutales</taxon>
        <taxon>Opitutaceae</taxon>
        <taxon>Termitidicoccus</taxon>
    </lineage>
</organism>
<evidence type="ECO:0000256" key="2">
    <source>
        <dbReference type="ARBA" id="ARBA00022475"/>
    </source>
</evidence>
<dbReference type="Pfam" id="PF03279">
    <property type="entry name" value="Lip_A_acyltrans"/>
    <property type="match status" value="1"/>
</dbReference>
<evidence type="ECO:0000256" key="3">
    <source>
        <dbReference type="ARBA" id="ARBA00022519"/>
    </source>
</evidence>
<accession>A0A178IIV0</accession>
<evidence type="ECO:0000256" key="5">
    <source>
        <dbReference type="ARBA" id="ARBA00023136"/>
    </source>
</evidence>
<evidence type="ECO:0000256" key="6">
    <source>
        <dbReference type="ARBA" id="ARBA00023315"/>
    </source>
</evidence>
<evidence type="ECO:0000256" key="7">
    <source>
        <dbReference type="SAM" id="MobiDB-lite"/>
    </source>
</evidence>
<keyword evidence="9" id="KW-1185">Reference proteome</keyword>
<dbReference type="PANTHER" id="PTHR30606:SF10">
    <property type="entry name" value="PHOSPHATIDYLINOSITOL MANNOSIDE ACYLTRANSFERASE"/>
    <property type="match status" value="1"/>
</dbReference>
<dbReference type="Gene3D" id="3.40.50.2000">
    <property type="entry name" value="Glycogen Phosphorylase B"/>
    <property type="match status" value="1"/>
</dbReference>
<dbReference type="PANTHER" id="PTHR30606">
    <property type="entry name" value="LIPID A BIOSYNTHESIS LAUROYL ACYLTRANSFERASE"/>
    <property type="match status" value="1"/>
</dbReference>
<gene>
    <name evidence="8" type="ORF">AW736_08815</name>
</gene>
<dbReference type="GO" id="GO:0016746">
    <property type="term" value="F:acyltransferase activity"/>
    <property type="evidence" value="ECO:0007669"/>
    <property type="project" value="UniProtKB-KW"/>
</dbReference>
<evidence type="ECO:0000256" key="1">
    <source>
        <dbReference type="ARBA" id="ARBA00004533"/>
    </source>
</evidence>
<keyword evidence="2" id="KW-1003">Cell membrane</keyword>
<evidence type="ECO:0000256" key="4">
    <source>
        <dbReference type="ARBA" id="ARBA00022679"/>
    </source>
</evidence>
<sequence>MHPRTRRGAVHGRDINRLAPIYAEKTFANLSLILSALSFHSRVIKLLIHATGWLVARTPHVLLRLLAGLLGRVILLIPKRRSLLFSNLHHAFPDRPRAWHAHVARLSCVRLIETGMLSLASPFFSETRIRRMARLSPELEAIMRARAAAGESRPLLIGTLHFAYWECLTWLGLLCPGIAGTGVIFRPLKNPVLNAWVKQTRERHGVLLLSRKNGLQDAFRIMRRGGIVSLLFDQNAGGNGALTLLLGRVCSTSELAGMLAEKFGAKVVVFYPRRLGFWTMRFEAVEIDSDGTSAGVTLALNRWLETLLSGDEEFRASWLWSHGRWRTQDAPWQRLRLEAKRDLLDADLAARGLTRATMPRRARFWITMPGDRDACAAALPLLRRLRRSRPDAEITLLAEAALAGPPATAGATPGTTAGATCNLMGYNLGAGAAADKVIFLPAPGPARRRLVRSLRNEFPDTHILLENSAGADREARLINAPQRFGLCAPGRRRPHLTHTWSPPPGDVSGDHPAPSQVRLWEQWWESLGLPREPELKPERDDGGWTYSGKHDST</sequence>
<keyword evidence="4" id="KW-0808">Transferase</keyword>